<dbReference type="OrthoDB" id="9927103at2759"/>
<keyword evidence="6" id="KW-0414">Isoprene biosynthesis</keyword>
<dbReference type="GO" id="GO:0004659">
    <property type="term" value="F:prenyltransferase activity"/>
    <property type="evidence" value="ECO:0007669"/>
    <property type="project" value="InterPro"/>
</dbReference>
<dbReference type="Proteomes" id="UP000436088">
    <property type="component" value="Unassembled WGS sequence"/>
</dbReference>
<evidence type="ECO:0000256" key="4">
    <source>
        <dbReference type="ARBA" id="ARBA00022723"/>
    </source>
</evidence>
<dbReference type="PANTHER" id="PTHR12001">
    <property type="entry name" value="GERANYLGERANYL PYROPHOSPHATE SYNTHASE"/>
    <property type="match status" value="1"/>
</dbReference>
<keyword evidence="3 7" id="KW-0808">Transferase</keyword>
<dbReference type="GO" id="GO:0008299">
    <property type="term" value="P:isoprenoid biosynthetic process"/>
    <property type="evidence" value="ECO:0007669"/>
    <property type="project" value="UniProtKB-KW"/>
</dbReference>
<dbReference type="InterPro" id="IPR008949">
    <property type="entry name" value="Isoprenoid_synthase_dom_sf"/>
</dbReference>
<organism evidence="8 9">
    <name type="scientific">Hibiscus syriacus</name>
    <name type="common">Rose of Sharon</name>
    <dbReference type="NCBI Taxonomy" id="106335"/>
    <lineage>
        <taxon>Eukaryota</taxon>
        <taxon>Viridiplantae</taxon>
        <taxon>Streptophyta</taxon>
        <taxon>Embryophyta</taxon>
        <taxon>Tracheophyta</taxon>
        <taxon>Spermatophyta</taxon>
        <taxon>Magnoliopsida</taxon>
        <taxon>eudicotyledons</taxon>
        <taxon>Gunneridae</taxon>
        <taxon>Pentapetalae</taxon>
        <taxon>rosids</taxon>
        <taxon>malvids</taxon>
        <taxon>Malvales</taxon>
        <taxon>Malvaceae</taxon>
        <taxon>Malvoideae</taxon>
        <taxon>Hibiscus</taxon>
    </lineage>
</organism>
<comment type="similarity">
    <text evidence="2 7">Belongs to the FPP/GGPP synthase family.</text>
</comment>
<accession>A0A6A2Z6G2</accession>
<evidence type="ECO:0000313" key="9">
    <source>
        <dbReference type="Proteomes" id="UP000436088"/>
    </source>
</evidence>
<reference evidence="8" key="1">
    <citation type="submission" date="2019-09" db="EMBL/GenBank/DDBJ databases">
        <title>Draft genome information of white flower Hibiscus syriacus.</title>
        <authorList>
            <person name="Kim Y.-M."/>
        </authorList>
    </citation>
    <scope>NUCLEOTIDE SEQUENCE [LARGE SCALE GENOMIC DNA]</scope>
    <source>
        <strain evidence="8">YM2019G1</strain>
    </source>
</reference>
<evidence type="ECO:0000256" key="6">
    <source>
        <dbReference type="ARBA" id="ARBA00023229"/>
    </source>
</evidence>
<dbReference type="Pfam" id="PF00348">
    <property type="entry name" value="polyprenyl_synt"/>
    <property type="match status" value="1"/>
</dbReference>
<dbReference type="EMBL" id="VEPZ02001212">
    <property type="protein sequence ID" value="KAE8686702.1"/>
    <property type="molecule type" value="Genomic_DNA"/>
</dbReference>
<evidence type="ECO:0000256" key="3">
    <source>
        <dbReference type="ARBA" id="ARBA00022679"/>
    </source>
</evidence>
<dbReference type="GO" id="GO:0046872">
    <property type="term" value="F:metal ion binding"/>
    <property type="evidence" value="ECO:0007669"/>
    <property type="project" value="UniProtKB-KW"/>
</dbReference>
<dbReference type="GO" id="GO:0006744">
    <property type="term" value="P:ubiquinone biosynthetic process"/>
    <property type="evidence" value="ECO:0007669"/>
    <property type="project" value="TreeGrafter"/>
</dbReference>
<comment type="caution">
    <text evidence="8">The sequence shown here is derived from an EMBL/GenBank/DDBJ whole genome shotgun (WGS) entry which is preliminary data.</text>
</comment>
<dbReference type="PANTHER" id="PTHR12001:SF69">
    <property type="entry name" value="ALL TRANS-POLYPRENYL-DIPHOSPHATE SYNTHASE PDSS1"/>
    <property type="match status" value="1"/>
</dbReference>
<dbReference type="AlphaFoldDB" id="A0A6A2Z6G2"/>
<comment type="cofactor">
    <cofactor evidence="1">
        <name>Mg(2+)</name>
        <dbReference type="ChEBI" id="CHEBI:18420"/>
    </cofactor>
</comment>
<proteinExistence type="inferred from homology"/>
<keyword evidence="9" id="KW-1185">Reference proteome</keyword>
<dbReference type="SFLD" id="SFLDS00005">
    <property type="entry name" value="Isoprenoid_Synthase_Type_I"/>
    <property type="match status" value="1"/>
</dbReference>
<dbReference type="SUPFAM" id="SSF48576">
    <property type="entry name" value="Terpenoid synthases"/>
    <property type="match status" value="1"/>
</dbReference>
<dbReference type="Gene3D" id="1.10.600.10">
    <property type="entry name" value="Farnesyl Diphosphate Synthase"/>
    <property type="match status" value="1"/>
</dbReference>
<keyword evidence="5" id="KW-0460">Magnesium</keyword>
<evidence type="ECO:0000256" key="2">
    <source>
        <dbReference type="ARBA" id="ARBA00006706"/>
    </source>
</evidence>
<evidence type="ECO:0000256" key="1">
    <source>
        <dbReference type="ARBA" id="ARBA00001946"/>
    </source>
</evidence>
<keyword evidence="4" id="KW-0479">Metal-binding</keyword>
<dbReference type="InterPro" id="IPR000092">
    <property type="entry name" value="Polyprenyl_synt"/>
</dbReference>
<gene>
    <name evidence="8" type="ORF">F3Y22_tig00111036pilonHSYRG00079</name>
</gene>
<dbReference type="GO" id="GO:1990234">
    <property type="term" value="C:transferase complex"/>
    <property type="evidence" value="ECO:0007669"/>
    <property type="project" value="TreeGrafter"/>
</dbReference>
<evidence type="ECO:0000256" key="5">
    <source>
        <dbReference type="ARBA" id="ARBA00022842"/>
    </source>
</evidence>
<evidence type="ECO:0000256" key="7">
    <source>
        <dbReference type="RuleBase" id="RU004466"/>
    </source>
</evidence>
<dbReference type="CDD" id="cd00685">
    <property type="entry name" value="Trans_IPPS_HT"/>
    <property type="match status" value="1"/>
</dbReference>
<dbReference type="InterPro" id="IPR033749">
    <property type="entry name" value="Polyprenyl_synt_CS"/>
</dbReference>
<dbReference type="PROSITE" id="PS00723">
    <property type="entry name" value="POLYPRENYL_SYNTHASE_1"/>
    <property type="match status" value="1"/>
</dbReference>
<sequence>MKTLFSRAFSRIYEIPRKSLFDCPQHRQSLVLTANSHSSIDSNPKEKVDPFSLVADEISLVSNRLRSSAVAEVPELSSAARYFFEHGVEGKRTCSMVLLLMAKSMDKHKPGSSFSCIQDTSRVQLRLKQKLIAEITEMIHVASLIHDDILDDAKTRRGVGSLNSVFGNKLAVLAGDFLLFRALGALASLKNNEQIVSLLATAVENLVTGETMQMAATVEQRCSMEYYMQKTYYKTASLVSNSCKAMALLSDQTPKVAMSAFEYGKNLGMAYQFIDDILDFTGTSASLGKGPLSDIRQGIITAPILFAMEEFPRLKAVTEQGFDNSANINTALEYLWKSNGIQRTKELAAKHANLAAAAIDSLPESSSSDVRRSRQALINLTRILTARNK</sequence>
<protein>
    <submittedName>
        <fullName evidence="8">Solanesyl-diphosphate synthase 1</fullName>
    </submittedName>
</protein>
<evidence type="ECO:0000313" key="8">
    <source>
        <dbReference type="EMBL" id="KAE8686702.1"/>
    </source>
</evidence>
<name>A0A6A2Z6G2_HIBSY</name>